<name>A0A6H2A6E5_9ZZZZ</name>
<evidence type="ECO:0000313" key="2">
    <source>
        <dbReference type="EMBL" id="QJA55269.1"/>
    </source>
</evidence>
<dbReference type="EMBL" id="MT145145">
    <property type="protein sequence ID" value="QJI04069.1"/>
    <property type="molecule type" value="Genomic_DNA"/>
</dbReference>
<dbReference type="AlphaFoldDB" id="A0A6H2A6E5"/>
<dbReference type="EMBL" id="MT144583">
    <property type="protein sequence ID" value="QJA55269.1"/>
    <property type="molecule type" value="Genomic_DNA"/>
</dbReference>
<evidence type="ECO:0000256" key="1">
    <source>
        <dbReference type="ARBA" id="ARBA00022649"/>
    </source>
</evidence>
<dbReference type="InterPro" id="IPR003847">
    <property type="entry name" value="Put_antitoxin"/>
</dbReference>
<gene>
    <name evidence="2" type="ORF">TM448A08465_0006</name>
    <name evidence="3" type="ORF">TM448B05995_0005</name>
</gene>
<sequence length="60" mass="6988">MSKSIKISDDVYERLQRLQGPRESYSEVIDRCMSTIETLKTLPLVFEREAVKRAQASREV</sequence>
<keyword evidence="1" id="KW-1277">Toxin-antitoxin system</keyword>
<evidence type="ECO:0000313" key="3">
    <source>
        <dbReference type="EMBL" id="QJI04069.1"/>
    </source>
</evidence>
<proteinExistence type="predicted"/>
<reference evidence="2" key="1">
    <citation type="submission" date="2020-03" db="EMBL/GenBank/DDBJ databases">
        <title>The deep terrestrial virosphere.</title>
        <authorList>
            <person name="Holmfeldt K."/>
            <person name="Nilsson E."/>
            <person name="Simone D."/>
            <person name="Lopez-Fernandez M."/>
            <person name="Wu X."/>
            <person name="de Brujin I."/>
            <person name="Lundin D."/>
            <person name="Andersson A."/>
            <person name="Bertilsson S."/>
            <person name="Dopson M."/>
        </authorList>
    </citation>
    <scope>NUCLEOTIDE SEQUENCE</scope>
    <source>
        <strain evidence="2">TM448A08465</strain>
        <strain evidence="3">TM448B05995</strain>
    </source>
</reference>
<accession>A0A6H2A6E5</accession>
<protein>
    <submittedName>
        <fullName evidence="2">Putative antitoxin</fullName>
    </submittedName>
</protein>
<organism evidence="2">
    <name type="scientific">viral metagenome</name>
    <dbReference type="NCBI Taxonomy" id="1070528"/>
    <lineage>
        <taxon>unclassified sequences</taxon>
        <taxon>metagenomes</taxon>
        <taxon>organismal metagenomes</taxon>
    </lineage>
</organism>
<dbReference type="Pfam" id="PF02697">
    <property type="entry name" value="VAPB_antitox"/>
    <property type="match status" value="1"/>
</dbReference>